<dbReference type="STRING" id="5722.A2DT22"/>
<dbReference type="SMR" id="A2DT22"/>
<sequence length="188" mass="21943">MSSKYFESKKTPALYRKRFTPEEDELLRKLAKDNTNKTWRDIAKHLPGRSATQCRDRYNQYLFPSVVSKPWTAEEDKIIVEKYKQFGPHWSKISEFLPGRSGSNIKNRWNGALSRYHGIPHKKTILERRQPRNILNALSQSESPISSPPSSDGSSSDVQDLFDQLTEGFIQNEYEGFDIFNSWEDMFM</sequence>
<dbReference type="VEuPathDB" id="TrichDB:TVAG_004600"/>
<dbReference type="KEGG" id="tva:4774428"/>
<dbReference type="eggNOG" id="KOG0048">
    <property type="taxonomic scope" value="Eukaryota"/>
</dbReference>
<dbReference type="PROSITE" id="PS50090">
    <property type="entry name" value="MYB_LIKE"/>
    <property type="match status" value="2"/>
</dbReference>
<dbReference type="PANTHER" id="PTHR45614">
    <property type="entry name" value="MYB PROTEIN-RELATED"/>
    <property type="match status" value="1"/>
</dbReference>
<keyword evidence="4" id="KW-1185">Reference proteome</keyword>
<dbReference type="AlphaFoldDB" id="A2DT22"/>
<keyword evidence="3" id="KW-0238">DNA-binding</keyword>
<evidence type="ECO:0000313" key="3">
    <source>
        <dbReference type="EMBL" id="EAY16429.1"/>
    </source>
</evidence>
<dbReference type="EMBL" id="DS113242">
    <property type="protein sequence ID" value="EAY16429.1"/>
    <property type="molecule type" value="Genomic_DNA"/>
</dbReference>
<reference evidence="3" key="1">
    <citation type="submission" date="2006-10" db="EMBL/GenBank/DDBJ databases">
        <authorList>
            <person name="Amadeo P."/>
            <person name="Zhao Q."/>
            <person name="Wortman J."/>
            <person name="Fraser-Liggett C."/>
            <person name="Carlton J."/>
        </authorList>
    </citation>
    <scope>NUCLEOTIDE SEQUENCE</scope>
    <source>
        <strain evidence="3">G3</strain>
    </source>
</reference>
<accession>A2DT22</accession>
<dbReference type="VEuPathDB" id="TrichDB:TVAGG3_0648950"/>
<evidence type="ECO:0000259" key="1">
    <source>
        <dbReference type="PROSITE" id="PS50090"/>
    </source>
</evidence>
<name>A2DT22_TRIV3</name>
<dbReference type="OrthoDB" id="652137at2759"/>
<dbReference type="PROSITE" id="PS51294">
    <property type="entry name" value="HTH_MYB"/>
    <property type="match status" value="2"/>
</dbReference>
<organism evidence="3 4">
    <name type="scientific">Trichomonas vaginalis (strain ATCC PRA-98 / G3)</name>
    <dbReference type="NCBI Taxonomy" id="412133"/>
    <lineage>
        <taxon>Eukaryota</taxon>
        <taxon>Metamonada</taxon>
        <taxon>Parabasalia</taxon>
        <taxon>Trichomonadida</taxon>
        <taxon>Trichomonadidae</taxon>
        <taxon>Trichomonas</taxon>
    </lineage>
</organism>
<evidence type="ECO:0000259" key="2">
    <source>
        <dbReference type="PROSITE" id="PS51294"/>
    </source>
</evidence>
<dbReference type="InterPro" id="IPR009057">
    <property type="entry name" value="Homeodomain-like_sf"/>
</dbReference>
<reference evidence="3" key="2">
    <citation type="journal article" date="2007" name="Science">
        <title>Draft genome sequence of the sexually transmitted pathogen Trichomonas vaginalis.</title>
        <authorList>
            <person name="Carlton J.M."/>
            <person name="Hirt R.P."/>
            <person name="Silva J.C."/>
            <person name="Delcher A.L."/>
            <person name="Schatz M."/>
            <person name="Zhao Q."/>
            <person name="Wortman J.R."/>
            <person name="Bidwell S.L."/>
            <person name="Alsmark U.C.M."/>
            <person name="Besteiro S."/>
            <person name="Sicheritz-Ponten T."/>
            <person name="Noel C.J."/>
            <person name="Dacks J.B."/>
            <person name="Foster P.G."/>
            <person name="Simillion C."/>
            <person name="Van de Peer Y."/>
            <person name="Miranda-Saavedra D."/>
            <person name="Barton G.J."/>
            <person name="Westrop G.D."/>
            <person name="Mueller S."/>
            <person name="Dessi D."/>
            <person name="Fiori P.L."/>
            <person name="Ren Q."/>
            <person name="Paulsen I."/>
            <person name="Zhang H."/>
            <person name="Bastida-Corcuera F.D."/>
            <person name="Simoes-Barbosa A."/>
            <person name="Brown M.T."/>
            <person name="Hayes R.D."/>
            <person name="Mukherjee M."/>
            <person name="Okumura C.Y."/>
            <person name="Schneider R."/>
            <person name="Smith A.J."/>
            <person name="Vanacova S."/>
            <person name="Villalvazo M."/>
            <person name="Haas B.J."/>
            <person name="Pertea M."/>
            <person name="Feldblyum T.V."/>
            <person name="Utterback T.R."/>
            <person name="Shu C.L."/>
            <person name="Osoegawa K."/>
            <person name="de Jong P.J."/>
            <person name="Hrdy I."/>
            <person name="Horvathova L."/>
            <person name="Zubacova Z."/>
            <person name="Dolezal P."/>
            <person name="Malik S.B."/>
            <person name="Logsdon J.M. Jr."/>
            <person name="Henze K."/>
            <person name="Gupta A."/>
            <person name="Wang C.C."/>
            <person name="Dunne R.L."/>
            <person name="Upcroft J.A."/>
            <person name="Upcroft P."/>
            <person name="White O."/>
            <person name="Salzberg S.L."/>
            <person name="Tang P."/>
            <person name="Chiu C.-H."/>
            <person name="Lee Y.-S."/>
            <person name="Embley T.M."/>
            <person name="Coombs G.H."/>
            <person name="Mottram J.C."/>
            <person name="Tachezy J."/>
            <person name="Fraser-Liggett C.M."/>
            <person name="Johnson P.J."/>
        </authorList>
    </citation>
    <scope>NUCLEOTIDE SEQUENCE [LARGE SCALE GENOMIC DNA]</scope>
    <source>
        <strain evidence="3">G3</strain>
    </source>
</reference>
<dbReference type="GO" id="GO:0000978">
    <property type="term" value="F:RNA polymerase II cis-regulatory region sequence-specific DNA binding"/>
    <property type="evidence" value="ECO:0000318"/>
    <property type="project" value="GO_Central"/>
</dbReference>
<dbReference type="InterPro" id="IPR050560">
    <property type="entry name" value="MYB_TF"/>
</dbReference>
<evidence type="ECO:0000313" key="4">
    <source>
        <dbReference type="Proteomes" id="UP000001542"/>
    </source>
</evidence>
<gene>
    <name evidence="3" type="ORF">TVAG_004600</name>
</gene>
<dbReference type="InterPro" id="IPR001005">
    <property type="entry name" value="SANT/Myb"/>
</dbReference>
<dbReference type="GO" id="GO:0005634">
    <property type="term" value="C:nucleus"/>
    <property type="evidence" value="ECO:0000318"/>
    <property type="project" value="GO_Central"/>
</dbReference>
<dbReference type="Proteomes" id="UP000001542">
    <property type="component" value="Unassembled WGS sequence"/>
</dbReference>
<dbReference type="Pfam" id="PF13921">
    <property type="entry name" value="Myb_DNA-bind_6"/>
    <property type="match status" value="1"/>
</dbReference>
<feature type="domain" description="HTH myb-type" evidence="2">
    <location>
        <begin position="70"/>
        <end position="117"/>
    </location>
</feature>
<feature type="domain" description="Myb-like" evidence="1">
    <location>
        <begin position="11"/>
        <end position="62"/>
    </location>
</feature>
<dbReference type="InterPro" id="IPR017930">
    <property type="entry name" value="Myb_dom"/>
</dbReference>
<dbReference type="RefSeq" id="XP_001328652.1">
    <property type="nucleotide sequence ID" value="XM_001328617.1"/>
</dbReference>
<feature type="domain" description="Myb-like" evidence="1">
    <location>
        <begin position="63"/>
        <end position="113"/>
    </location>
</feature>
<dbReference type="CDD" id="cd00167">
    <property type="entry name" value="SANT"/>
    <property type="match status" value="2"/>
</dbReference>
<dbReference type="InParanoid" id="A2DT22"/>
<dbReference type="GO" id="GO:0006355">
    <property type="term" value="P:regulation of DNA-templated transcription"/>
    <property type="evidence" value="ECO:0000318"/>
    <property type="project" value="GO_Central"/>
</dbReference>
<dbReference type="SMART" id="SM00717">
    <property type="entry name" value="SANT"/>
    <property type="match status" value="2"/>
</dbReference>
<proteinExistence type="predicted"/>
<dbReference type="GO" id="GO:0000981">
    <property type="term" value="F:DNA-binding transcription factor activity, RNA polymerase II-specific"/>
    <property type="evidence" value="ECO:0000318"/>
    <property type="project" value="GO_Central"/>
</dbReference>
<dbReference type="SUPFAM" id="SSF46689">
    <property type="entry name" value="Homeodomain-like"/>
    <property type="match status" value="1"/>
</dbReference>
<protein>
    <submittedName>
        <fullName evidence="3">Myb-like DNA-binding domain containing protein</fullName>
    </submittedName>
</protein>
<dbReference type="PANTHER" id="PTHR45614:SF69">
    <property type="entry name" value="CHROMOSOME UNDETERMINED SCAFFOLD_38, WHOLE GENOME SHOTGUN SEQUENCE"/>
    <property type="match status" value="1"/>
</dbReference>
<feature type="domain" description="HTH myb-type" evidence="2">
    <location>
        <begin position="11"/>
        <end position="66"/>
    </location>
</feature>
<dbReference type="Gene3D" id="1.10.10.60">
    <property type="entry name" value="Homeodomain-like"/>
    <property type="match status" value="2"/>
</dbReference>